<accession>A0A386PNL0</accession>
<evidence type="ECO:0000313" key="2">
    <source>
        <dbReference type="Proteomes" id="UP000275571"/>
    </source>
</evidence>
<reference evidence="1 2" key="1">
    <citation type="journal article" date="2018" name="Infect. Genet. Evol.">
        <title>Genome-wide analysis of Borrelia turcica and 'Candidatus Borrelia tachyglossi' shows relapsing fever-like genomes with unique genomic links to Lyme disease Borrelia.</title>
        <authorList>
            <person name="Gofton A.W."/>
            <person name="Margos G."/>
            <person name="Fingerle V."/>
            <person name="Hepner S."/>
            <person name="Loh S.M."/>
            <person name="Ryan U."/>
            <person name="Irwin P."/>
            <person name="Oskam C.L."/>
        </authorList>
    </citation>
    <scope>NUCLEOTIDE SEQUENCE [LARGE SCALE GENOMIC DNA]</scope>
    <source>
        <strain evidence="1 2">IST7</strain>
    </source>
</reference>
<proteinExistence type="predicted"/>
<protein>
    <submittedName>
        <fullName evidence="1">Uncharacterized protein</fullName>
    </submittedName>
</protein>
<evidence type="ECO:0000313" key="1">
    <source>
        <dbReference type="EMBL" id="AYE36705.1"/>
    </source>
</evidence>
<dbReference type="AlphaFoldDB" id="A0A386PNL0"/>
<organism evidence="1 2">
    <name type="scientific">Borrelia turcica IST7</name>
    <dbReference type="NCBI Taxonomy" id="1104446"/>
    <lineage>
        <taxon>Bacteria</taxon>
        <taxon>Pseudomonadati</taxon>
        <taxon>Spirochaetota</taxon>
        <taxon>Spirochaetia</taxon>
        <taxon>Spirochaetales</taxon>
        <taxon>Borreliaceae</taxon>
        <taxon>Borrelia</taxon>
    </lineage>
</organism>
<dbReference type="Proteomes" id="UP000275571">
    <property type="component" value="Chromosome"/>
</dbReference>
<dbReference type="EMBL" id="CP028884">
    <property type="protein sequence ID" value="AYE36705.1"/>
    <property type="molecule type" value="Genomic_DNA"/>
</dbReference>
<keyword evidence="2" id="KW-1185">Reference proteome</keyword>
<gene>
    <name evidence="1" type="ORF">DB313_04535</name>
</gene>
<name>A0A386PNL0_9SPIR</name>
<dbReference type="KEGG" id="btur:DB313_04535"/>
<sequence length="123" mass="13842">MIELYKGFIPSNLIGTVVEIKKNCLAIEVGQTYYQGIQSQPQSQPPEHNQIPYLQSYEQQEVLFSYFLVQPFVMGALSGIGCKKERVSGDKVSLDVGDRKVVIKNKYASNKLILEKINNNSSQ</sequence>